<proteinExistence type="predicted"/>
<reference evidence="1 2" key="1">
    <citation type="submission" date="2018-10" db="EMBL/GenBank/DDBJ databases">
        <title>A high-quality apple genome assembly.</title>
        <authorList>
            <person name="Hu J."/>
        </authorList>
    </citation>
    <scope>NUCLEOTIDE SEQUENCE [LARGE SCALE GENOMIC DNA]</scope>
    <source>
        <strain evidence="2">cv. HFTH1</strain>
        <tissue evidence="1">Young leaf</tissue>
    </source>
</reference>
<dbReference type="EMBL" id="RDQH01000341">
    <property type="protein sequence ID" value="RXH75557.1"/>
    <property type="molecule type" value="Genomic_DNA"/>
</dbReference>
<sequence length="64" mass="7222">MIWTRSPLCHIPARAPTTSRAQLRRSTILSALGPYTTSLLWFWEFTRELPSGSLILGLISHELA</sequence>
<keyword evidence="2" id="KW-1185">Reference proteome</keyword>
<comment type="caution">
    <text evidence="1">The sequence shown here is derived from an EMBL/GenBank/DDBJ whole genome shotgun (WGS) entry which is preliminary data.</text>
</comment>
<evidence type="ECO:0000313" key="1">
    <source>
        <dbReference type="EMBL" id="RXH75557.1"/>
    </source>
</evidence>
<dbReference type="AlphaFoldDB" id="A0A498I110"/>
<dbReference type="Proteomes" id="UP000290289">
    <property type="component" value="Chromosome 15"/>
</dbReference>
<organism evidence="1 2">
    <name type="scientific">Malus domestica</name>
    <name type="common">Apple</name>
    <name type="synonym">Pyrus malus</name>
    <dbReference type="NCBI Taxonomy" id="3750"/>
    <lineage>
        <taxon>Eukaryota</taxon>
        <taxon>Viridiplantae</taxon>
        <taxon>Streptophyta</taxon>
        <taxon>Embryophyta</taxon>
        <taxon>Tracheophyta</taxon>
        <taxon>Spermatophyta</taxon>
        <taxon>Magnoliopsida</taxon>
        <taxon>eudicotyledons</taxon>
        <taxon>Gunneridae</taxon>
        <taxon>Pentapetalae</taxon>
        <taxon>rosids</taxon>
        <taxon>fabids</taxon>
        <taxon>Rosales</taxon>
        <taxon>Rosaceae</taxon>
        <taxon>Amygdaloideae</taxon>
        <taxon>Maleae</taxon>
        <taxon>Malus</taxon>
    </lineage>
</organism>
<evidence type="ECO:0000313" key="2">
    <source>
        <dbReference type="Proteomes" id="UP000290289"/>
    </source>
</evidence>
<gene>
    <name evidence="1" type="ORF">DVH24_039256</name>
</gene>
<protein>
    <submittedName>
        <fullName evidence="1">Uncharacterized protein</fullName>
    </submittedName>
</protein>
<name>A0A498I110_MALDO</name>
<accession>A0A498I110</accession>